<name>A0A9E7SYX6_9CAUD</name>
<keyword evidence="2" id="KW-1185">Reference proteome</keyword>
<proteinExistence type="predicted"/>
<protein>
    <submittedName>
        <fullName evidence="1">Uncharacterized protein</fullName>
    </submittedName>
</protein>
<accession>A0A9E7SYX6</accession>
<organism evidence="1 2">
    <name type="scientific">Aeromonas phage JELG-KS1</name>
    <dbReference type="NCBI Taxonomy" id="2951233"/>
    <lineage>
        <taxon>Viruses</taxon>
        <taxon>Duplodnaviria</taxon>
        <taxon>Heunggongvirae</taxon>
        <taxon>Uroviricota</taxon>
        <taxon>Caudoviricetes</taxon>
        <taxon>Autographivirales</taxon>
        <taxon>Autotranscriptaviridae</taxon>
        <taxon>Studiervirinae</taxon>
        <taxon>Jelgvirus</taxon>
        <taxon>Jelgvirus JELGKS1</taxon>
    </lineage>
</organism>
<evidence type="ECO:0000313" key="2">
    <source>
        <dbReference type="Proteomes" id="UP001060072"/>
    </source>
</evidence>
<dbReference type="EMBL" id="ON604651">
    <property type="protein sequence ID" value="UTQ78189.1"/>
    <property type="molecule type" value="Genomic_DNA"/>
</dbReference>
<reference evidence="1" key="1">
    <citation type="submission" date="2022-05" db="EMBL/GenBank/DDBJ databases">
        <title>Complete genome sequence of Aeromonas phage JELG-KS1.</title>
        <authorList>
            <person name="Svanberga K."/>
            <person name="Dislers A."/>
            <person name="Kazaks A."/>
            <person name="Zrelovs N."/>
        </authorList>
    </citation>
    <scope>NUCLEOTIDE SEQUENCE</scope>
</reference>
<sequence>MNKGRIHSPSFIVSMSRLSVNHSHGLLRVYTRSNLR</sequence>
<dbReference type="Proteomes" id="UP001060072">
    <property type="component" value="Segment"/>
</dbReference>
<evidence type="ECO:0000313" key="1">
    <source>
        <dbReference type="EMBL" id="UTQ78189.1"/>
    </source>
</evidence>